<dbReference type="PANTHER" id="PTHR10131">
    <property type="entry name" value="TNF RECEPTOR ASSOCIATED FACTOR"/>
    <property type="match status" value="1"/>
</dbReference>
<dbReference type="EMBL" id="NCKU01012911">
    <property type="protein sequence ID" value="RWR99959.1"/>
    <property type="molecule type" value="Genomic_DNA"/>
</dbReference>
<sequence>MAIDKQRVVGVDEQILNDYLCKKCGKIFFEPTITKCEHTFCRSCIEESIENLGTCAECGASCEIADLRSVRQLKAILGKLSVRCIYRKFGCETNVKLCELNEHQNECGSQTIHCLKKCKMPILLKDYETHDCVEFLLSELKASKEELDAVKSTLDATISNLKVKEINILSLYDSIRTVEEQLKNEKKENAKLRSQFCFEKSKEESLKSTVEGENEAINREPSKSLKRLAESNTTNVKKSTRQNCSF</sequence>
<feature type="domain" description="RING-type" evidence="7">
    <location>
        <begin position="21"/>
        <end position="58"/>
    </location>
</feature>
<dbReference type="SUPFAM" id="SSF57850">
    <property type="entry name" value="RING/U-box"/>
    <property type="match status" value="1"/>
</dbReference>
<dbReference type="InterPro" id="IPR017907">
    <property type="entry name" value="Znf_RING_CS"/>
</dbReference>
<dbReference type="Gene3D" id="3.30.40.10">
    <property type="entry name" value="Zinc/RING finger domain, C3HC4 (zinc finger)"/>
    <property type="match status" value="2"/>
</dbReference>
<keyword evidence="3" id="KW-0862">Zinc</keyword>
<dbReference type="STRING" id="1965070.A0A3S3P3A4"/>
<proteinExistence type="predicted"/>
<protein>
    <submittedName>
        <fullName evidence="8">E3 ubiquitin-protein ligase NRDP1-like protein</fullName>
    </submittedName>
</protein>
<dbReference type="InterPro" id="IPR013083">
    <property type="entry name" value="Znf_RING/FYVE/PHD"/>
</dbReference>
<dbReference type="PROSITE" id="PS00518">
    <property type="entry name" value="ZF_RING_1"/>
    <property type="match status" value="1"/>
</dbReference>
<evidence type="ECO:0000256" key="5">
    <source>
        <dbReference type="SAM" id="Coils"/>
    </source>
</evidence>
<evidence type="ECO:0000256" key="2">
    <source>
        <dbReference type="ARBA" id="ARBA00022771"/>
    </source>
</evidence>
<dbReference type="Proteomes" id="UP000285301">
    <property type="component" value="Unassembled WGS sequence"/>
</dbReference>
<comment type="caution">
    <text evidence="8">The sequence shown here is derived from an EMBL/GenBank/DDBJ whole genome shotgun (WGS) entry which is preliminary data.</text>
</comment>
<evidence type="ECO:0000256" key="4">
    <source>
        <dbReference type="PROSITE-ProRule" id="PRU00175"/>
    </source>
</evidence>
<feature type="compositionally biased region" description="Polar residues" evidence="6">
    <location>
        <begin position="230"/>
        <end position="246"/>
    </location>
</feature>
<keyword evidence="9" id="KW-1185">Reference proteome</keyword>
<evidence type="ECO:0000256" key="1">
    <source>
        <dbReference type="ARBA" id="ARBA00022723"/>
    </source>
</evidence>
<dbReference type="Pfam" id="PF00097">
    <property type="entry name" value="zf-C3HC4"/>
    <property type="match status" value="1"/>
</dbReference>
<dbReference type="SUPFAM" id="SSF49599">
    <property type="entry name" value="TRAF domain-like"/>
    <property type="match status" value="1"/>
</dbReference>
<evidence type="ECO:0000259" key="7">
    <source>
        <dbReference type="PROSITE" id="PS50089"/>
    </source>
</evidence>
<dbReference type="InterPro" id="IPR018957">
    <property type="entry name" value="Znf_C3HC4_RING-type"/>
</dbReference>
<evidence type="ECO:0000256" key="3">
    <source>
        <dbReference type="ARBA" id="ARBA00022833"/>
    </source>
</evidence>
<dbReference type="GO" id="GO:0008270">
    <property type="term" value="F:zinc ion binding"/>
    <property type="evidence" value="ECO:0007669"/>
    <property type="project" value="UniProtKB-KW"/>
</dbReference>
<dbReference type="AlphaFoldDB" id="A0A3S3P3A4"/>
<dbReference type="PROSITE" id="PS50089">
    <property type="entry name" value="ZF_RING_2"/>
    <property type="match status" value="1"/>
</dbReference>
<dbReference type="SMART" id="SM00184">
    <property type="entry name" value="RING"/>
    <property type="match status" value="1"/>
</dbReference>
<accession>A0A3S3P3A4</accession>
<organism evidence="8 9">
    <name type="scientific">Dinothrombium tinctorium</name>
    <dbReference type="NCBI Taxonomy" id="1965070"/>
    <lineage>
        <taxon>Eukaryota</taxon>
        <taxon>Metazoa</taxon>
        <taxon>Ecdysozoa</taxon>
        <taxon>Arthropoda</taxon>
        <taxon>Chelicerata</taxon>
        <taxon>Arachnida</taxon>
        <taxon>Acari</taxon>
        <taxon>Acariformes</taxon>
        <taxon>Trombidiformes</taxon>
        <taxon>Prostigmata</taxon>
        <taxon>Anystina</taxon>
        <taxon>Parasitengona</taxon>
        <taxon>Trombidioidea</taxon>
        <taxon>Trombidiidae</taxon>
        <taxon>Dinothrombium</taxon>
    </lineage>
</organism>
<reference evidence="8 9" key="1">
    <citation type="journal article" date="2018" name="Gigascience">
        <title>Genomes of trombidid mites reveal novel predicted allergens and laterally-transferred genes associated with secondary metabolism.</title>
        <authorList>
            <person name="Dong X."/>
            <person name="Chaisiri K."/>
            <person name="Xia D."/>
            <person name="Armstrong S.D."/>
            <person name="Fang Y."/>
            <person name="Donnelly M.J."/>
            <person name="Kadowaki T."/>
            <person name="McGarry J.W."/>
            <person name="Darby A.C."/>
            <person name="Makepeace B.L."/>
        </authorList>
    </citation>
    <scope>NUCLEOTIDE SEQUENCE [LARGE SCALE GENOMIC DNA]</scope>
    <source>
        <strain evidence="8">UoL-WK</strain>
    </source>
</reference>
<feature type="coiled-coil region" evidence="5">
    <location>
        <begin position="133"/>
        <end position="195"/>
    </location>
</feature>
<dbReference type="OrthoDB" id="264917at2759"/>
<keyword evidence="2 4" id="KW-0863">Zinc-finger</keyword>
<name>A0A3S3P3A4_9ACAR</name>
<evidence type="ECO:0000313" key="9">
    <source>
        <dbReference type="Proteomes" id="UP000285301"/>
    </source>
</evidence>
<dbReference type="InterPro" id="IPR001841">
    <property type="entry name" value="Znf_RING"/>
</dbReference>
<keyword evidence="1" id="KW-0479">Metal-binding</keyword>
<evidence type="ECO:0000256" key="6">
    <source>
        <dbReference type="SAM" id="MobiDB-lite"/>
    </source>
</evidence>
<evidence type="ECO:0000313" key="8">
    <source>
        <dbReference type="EMBL" id="RWR99959.1"/>
    </source>
</evidence>
<keyword evidence="5" id="KW-0175">Coiled coil</keyword>
<feature type="compositionally biased region" description="Basic and acidic residues" evidence="6">
    <location>
        <begin position="216"/>
        <end position="229"/>
    </location>
</feature>
<dbReference type="PANTHER" id="PTHR10131:SF94">
    <property type="entry name" value="TNF RECEPTOR-ASSOCIATED FACTOR 4"/>
    <property type="match status" value="1"/>
</dbReference>
<gene>
    <name evidence="8" type="ORF">B4U79_16952</name>
</gene>
<feature type="region of interest" description="Disordered" evidence="6">
    <location>
        <begin position="208"/>
        <end position="246"/>
    </location>
</feature>